<dbReference type="EMBL" id="CP059268">
    <property type="protein sequence ID" value="QLQ78688.1"/>
    <property type="molecule type" value="Genomic_DNA"/>
</dbReference>
<feature type="domain" description="RPAP1 C-terminal" evidence="3">
    <location>
        <begin position="253"/>
        <end position="320"/>
    </location>
</feature>
<feature type="compositionally biased region" description="Basic and acidic residues" evidence="2">
    <location>
        <begin position="55"/>
        <end position="66"/>
    </location>
</feature>
<evidence type="ECO:0000259" key="4">
    <source>
        <dbReference type="Pfam" id="PF08621"/>
    </source>
</evidence>
<feature type="region of interest" description="Disordered" evidence="2">
    <location>
        <begin position="1"/>
        <end position="33"/>
    </location>
</feature>
<accession>A0A7H9HLL0</accession>
<dbReference type="InterPro" id="IPR039913">
    <property type="entry name" value="RPAP1/Rba50"/>
</dbReference>
<dbReference type="PANTHER" id="PTHR21483">
    <property type="entry name" value="RNA POLYMERASE II-ASSOCIATED PROTEIN 1"/>
    <property type="match status" value="1"/>
</dbReference>
<dbReference type="PANTHER" id="PTHR21483:SF18">
    <property type="entry name" value="RNA POLYMERASE II-ASSOCIATED PROTEIN 1"/>
    <property type="match status" value="1"/>
</dbReference>
<protein>
    <recommendedName>
        <fullName evidence="7">RNA polymerase II-associated protein 1 N-terminal domain-containing protein</fullName>
    </recommendedName>
</protein>
<keyword evidence="6" id="KW-1185">Reference proteome</keyword>
<dbReference type="Proteomes" id="UP000510647">
    <property type="component" value="Chromosome 2"/>
</dbReference>
<evidence type="ECO:0000313" key="6">
    <source>
        <dbReference type="Proteomes" id="UP000510647"/>
    </source>
</evidence>
<dbReference type="InterPro" id="IPR013930">
    <property type="entry name" value="RPAP1_N"/>
</dbReference>
<dbReference type="OrthoDB" id="348201at2759"/>
<organism evidence="5 6">
    <name type="scientific">Torulaspora globosa</name>
    <dbReference type="NCBI Taxonomy" id="48254"/>
    <lineage>
        <taxon>Eukaryota</taxon>
        <taxon>Fungi</taxon>
        <taxon>Dikarya</taxon>
        <taxon>Ascomycota</taxon>
        <taxon>Saccharomycotina</taxon>
        <taxon>Saccharomycetes</taxon>
        <taxon>Saccharomycetales</taxon>
        <taxon>Saccharomycetaceae</taxon>
        <taxon>Torulaspora</taxon>
    </lineage>
</organism>
<dbReference type="Pfam" id="PF08620">
    <property type="entry name" value="RPAP1_C"/>
    <property type="match status" value="1"/>
</dbReference>
<feature type="domain" description="RPAP1 N-terminal" evidence="4">
    <location>
        <begin position="64"/>
        <end position="107"/>
    </location>
</feature>
<name>A0A7H9HLL0_9SACH</name>
<dbReference type="GO" id="GO:0006366">
    <property type="term" value="P:transcription by RNA polymerase II"/>
    <property type="evidence" value="ECO:0007669"/>
    <property type="project" value="InterPro"/>
</dbReference>
<sequence length="402" mass="46007">MDLLGDVVERDTGSGTSDDEFSEIGARNRSGFPELYKPKEVSSWRQRLKAKKAGKKETRKSEAQSIHEENIKSLQNMSREEIMRERKELLESLDPKLVRRLVSNINRRVAKSGDGPLFAEIEGASGTWVGETDRLTELPALDDEQVDKALGIRPQDDEPVERDIADDEDVAPLDFQIAQSIDHMANEDLLKDVHFVTRRNSETGHKIALNDPDFDQKLHEKFFPDLPRDVDKLQWMQPVPDAQPCTVIDDVSQCRFDFNGNLVPPTREITSTTHSALHHHSDDPHLAGYTIPELQRLSRSTYPAQRAIAVQTLGRILYKLGRQAYHQLVPEVDLETYQQDGSTQKVTEKIYGLFWDLCYEFRIIECLQDAADEKKTKHLSTRNYALEALWLWKKGGGDFRKK</sequence>
<dbReference type="AlphaFoldDB" id="A0A7H9HLL0"/>
<feature type="region of interest" description="Disordered" evidence="2">
    <location>
        <begin position="46"/>
        <end position="66"/>
    </location>
</feature>
<proteinExistence type="inferred from homology"/>
<gene>
    <name evidence="5" type="ORF">HG537_0B00380</name>
</gene>
<comment type="similarity">
    <text evidence="1">Belongs to the RPAP1 family.</text>
</comment>
<evidence type="ECO:0000259" key="3">
    <source>
        <dbReference type="Pfam" id="PF08620"/>
    </source>
</evidence>
<evidence type="ECO:0008006" key="7">
    <source>
        <dbReference type="Google" id="ProtNLM"/>
    </source>
</evidence>
<dbReference type="InterPro" id="IPR013929">
    <property type="entry name" value="RPAP1_C"/>
</dbReference>
<reference evidence="5 6" key="1">
    <citation type="submission" date="2020-06" db="EMBL/GenBank/DDBJ databases">
        <title>The yeast mating-type switching endonuclease HO is a domesticated member of an unorthodox homing genetic element family.</title>
        <authorList>
            <person name="Coughlan A.Y."/>
            <person name="Lombardi L."/>
            <person name="Braun-Galleani S."/>
            <person name="Martos A.R."/>
            <person name="Galeote V."/>
            <person name="Bigey F."/>
            <person name="Dequin S."/>
            <person name="Byrne K.P."/>
            <person name="Wolfe K.H."/>
        </authorList>
    </citation>
    <scope>NUCLEOTIDE SEQUENCE [LARGE SCALE GENOMIC DNA]</scope>
    <source>
        <strain evidence="5 6">CBS2947</strain>
    </source>
</reference>
<evidence type="ECO:0000256" key="2">
    <source>
        <dbReference type="SAM" id="MobiDB-lite"/>
    </source>
</evidence>
<evidence type="ECO:0000313" key="5">
    <source>
        <dbReference type="EMBL" id="QLQ78688.1"/>
    </source>
</evidence>
<dbReference type="Pfam" id="PF08621">
    <property type="entry name" value="RPAP1_N"/>
    <property type="match status" value="1"/>
</dbReference>
<evidence type="ECO:0000256" key="1">
    <source>
        <dbReference type="ARBA" id="ARBA00009953"/>
    </source>
</evidence>